<evidence type="ECO:0000313" key="5">
    <source>
        <dbReference type="EMBL" id="CDF89495.1"/>
    </source>
</evidence>
<feature type="region of interest" description="Disordered" evidence="3">
    <location>
        <begin position="339"/>
        <end position="358"/>
    </location>
</feature>
<dbReference type="PROSITE" id="PS50002">
    <property type="entry name" value="SH3"/>
    <property type="match status" value="1"/>
</dbReference>
<feature type="compositionally biased region" description="Basic and acidic residues" evidence="3">
    <location>
        <begin position="180"/>
        <end position="190"/>
    </location>
</feature>
<evidence type="ECO:0000256" key="3">
    <source>
        <dbReference type="SAM" id="MobiDB-lite"/>
    </source>
</evidence>
<dbReference type="AlphaFoldDB" id="A0A8J2XAM1"/>
<protein>
    <submittedName>
        <fullName evidence="5">ZYBA0S04-05622g1_1</fullName>
    </submittedName>
</protein>
<organism evidence="5 6">
    <name type="scientific">Zygosaccharomyces bailii (strain CLIB 213 / ATCC 58445 / CBS 680 / BCRC 21525 / NBRC 1098 / NCYC 1416 / NRRL Y-2227)</name>
    <dbReference type="NCBI Taxonomy" id="1333698"/>
    <lineage>
        <taxon>Eukaryota</taxon>
        <taxon>Fungi</taxon>
        <taxon>Dikarya</taxon>
        <taxon>Ascomycota</taxon>
        <taxon>Saccharomycotina</taxon>
        <taxon>Saccharomycetes</taxon>
        <taxon>Saccharomycetales</taxon>
        <taxon>Saccharomycetaceae</taxon>
        <taxon>Zygosaccharomyces</taxon>
    </lineage>
</organism>
<evidence type="ECO:0000256" key="2">
    <source>
        <dbReference type="PROSITE-ProRule" id="PRU00192"/>
    </source>
</evidence>
<dbReference type="Gene3D" id="2.30.30.40">
    <property type="entry name" value="SH3 Domains"/>
    <property type="match status" value="1"/>
</dbReference>
<dbReference type="Proteomes" id="UP000019375">
    <property type="component" value="Unassembled WGS sequence"/>
</dbReference>
<dbReference type="GO" id="GO:0140278">
    <property type="term" value="P:mitotic division septum assembly"/>
    <property type="evidence" value="ECO:0007669"/>
    <property type="project" value="TreeGrafter"/>
</dbReference>
<evidence type="ECO:0000259" key="4">
    <source>
        <dbReference type="PROSITE" id="PS50002"/>
    </source>
</evidence>
<proteinExistence type="predicted"/>
<keyword evidence="6" id="KW-1185">Reference proteome</keyword>
<dbReference type="InterPro" id="IPR052557">
    <property type="entry name" value="CAP/Cytokinesis_protein"/>
</dbReference>
<gene>
    <name evidence="5" type="ORF">BN860_05622g</name>
</gene>
<accession>A0A8J2XAM1</accession>
<dbReference type="Pfam" id="PF24584">
    <property type="entry name" value="Ig_CYK3_C"/>
    <property type="match status" value="1"/>
</dbReference>
<name>A0A8J2XAM1_ZYGB2</name>
<dbReference type="Pfam" id="PF07653">
    <property type="entry name" value="SH3_2"/>
    <property type="match status" value="1"/>
</dbReference>
<dbReference type="SMART" id="SM00326">
    <property type="entry name" value="SH3"/>
    <property type="match status" value="1"/>
</dbReference>
<dbReference type="SUPFAM" id="SSF50044">
    <property type="entry name" value="SH3-domain"/>
    <property type="match status" value="1"/>
</dbReference>
<feature type="domain" description="SH3" evidence="4">
    <location>
        <begin position="9"/>
        <end position="70"/>
    </location>
</feature>
<dbReference type="InterPro" id="IPR038765">
    <property type="entry name" value="Papain-like_cys_pep_sf"/>
</dbReference>
<dbReference type="InterPro" id="IPR002931">
    <property type="entry name" value="Transglutaminase-like"/>
</dbReference>
<dbReference type="Pfam" id="PF01841">
    <property type="entry name" value="Transglut_core"/>
    <property type="match status" value="1"/>
</dbReference>
<dbReference type="OrthoDB" id="6129702at2759"/>
<dbReference type="PANTHER" id="PTHR46333:SF2">
    <property type="entry name" value="CYTOKINESIS PROTEIN 3"/>
    <property type="match status" value="1"/>
</dbReference>
<dbReference type="InterPro" id="IPR036028">
    <property type="entry name" value="SH3-like_dom_sf"/>
</dbReference>
<feature type="compositionally biased region" description="Polar residues" evidence="3">
    <location>
        <begin position="146"/>
        <end position="171"/>
    </location>
</feature>
<reference evidence="6" key="1">
    <citation type="journal article" date="2013" name="Genome Announc.">
        <title>Genome sequence of the food spoilage yeast Zygosaccharomyces bailii CLIB 213(T).</title>
        <authorList>
            <person name="Galeote V."/>
            <person name="Bigey F."/>
            <person name="Devillers H."/>
            <person name="Neuveglise C."/>
            <person name="Dequin S."/>
        </authorList>
    </citation>
    <scope>NUCLEOTIDE SEQUENCE [LARGE SCALE GENOMIC DNA]</scope>
    <source>
        <strain evidence="6">CLIB 213 / ATCC 58445 / CBS 680 / CCRC 21525 / NBRC 1098 / NCYC 1416 / NRRL Y-2227</strain>
    </source>
</reference>
<evidence type="ECO:0000256" key="1">
    <source>
        <dbReference type="ARBA" id="ARBA00022443"/>
    </source>
</evidence>
<sequence>MSVSVQAPALPFKVKARYGWSGQTKGDLGFLEGDVMEVTKITGEWFYGRLLRNRKCSGYFPHNFVNIVEERLNKVQDKKQTNDVTDFGTKRVVIPPIPARSSAERPVRSSAERPSRSSAERPSKSAESSTRSLAKKHQQDAASLKQFKSPSYHYHSTPNLPTISPSTNQVVYSRMSRSPEISRRQERDHFPLPQLPPIPSISTGEVYRHSKKLPTAQKSRSLADLSIPTVSADPYDYYQEHQGFYDGFHPSTESSLSNDSTSMDLFSDSRYLETSAVSSENSYALMSDFSATSAGSFARHKFAQSFADSFEKSQTSVGSGSSNDSSNGKMGGILRKMVRKGNGSPLSEAPNSPASGEYPRLPDLKCLAVSATRDDARDWLTVKTHLNRSRSLTKYEKHPRYMRALEVNRDLVLHPQDSIYNGLNTNEVKAHGQPGLVDIELADMNLDYIDNMTRKRCIKDGSMRLETWAQTTFSARYPTTVEKLRGIYVFCTEMFELVDDNGCTDFSKQPSHLEKVLYQKHCTPYQLTCLFKKLCNSLGITCEIVVGFLKTPNAKTSEFKYNHCWLRVLASKEWRFIDVILGNISNPVHEFVNNKKITRTENSYFLVEPLEFIYTHVPQKDSEQHIVPSIDQLSALYLPLVFPSFFRNGLKLYKYSTALAYLEDSEIYECSLEIPSDIELFAAVVIPTGDPKVAREYSKMELALTQVKRHKVDSSRRIAVVKAVLPPGVKEGTLYVHSGLRGSQTTLANVHPLSMMIPLQHEGEDMKYEFVVRKPSENVQKVEMYVVEPQNKYLFAKNEYAFEIIQQPFDGVMYNHAGVNKNSRRPMVIKSPSGKAYELKKSDPHFAYGTWKVNAVIKETGVWTGLVLADSGMSWCCFAEWLCI</sequence>
<dbReference type="SUPFAM" id="SSF54001">
    <property type="entry name" value="Cysteine proteinases"/>
    <property type="match status" value="1"/>
</dbReference>
<dbReference type="Gene3D" id="3.10.620.30">
    <property type="match status" value="1"/>
</dbReference>
<feature type="compositionally biased region" description="Basic and acidic residues" evidence="3">
    <location>
        <begin position="102"/>
        <end position="124"/>
    </location>
</feature>
<evidence type="ECO:0000313" key="6">
    <source>
        <dbReference type="Proteomes" id="UP000019375"/>
    </source>
</evidence>
<feature type="region of interest" description="Disordered" evidence="3">
    <location>
        <begin position="76"/>
        <end position="202"/>
    </location>
</feature>
<dbReference type="SMART" id="SM00460">
    <property type="entry name" value="TGc"/>
    <property type="match status" value="1"/>
</dbReference>
<dbReference type="InterPro" id="IPR056409">
    <property type="entry name" value="Ig_CYK3_C"/>
</dbReference>
<dbReference type="GO" id="GO:0110085">
    <property type="term" value="C:mitotic actomyosin contractile ring"/>
    <property type="evidence" value="ECO:0007669"/>
    <property type="project" value="TreeGrafter"/>
</dbReference>
<keyword evidence="1 2" id="KW-0728">SH3 domain</keyword>
<dbReference type="PANTHER" id="PTHR46333">
    <property type="entry name" value="CYTOKINESIS PROTEIN 3"/>
    <property type="match status" value="1"/>
</dbReference>
<dbReference type="InterPro" id="IPR001452">
    <property type="entry name" value="SH3_domain"/>
</dbReference>
<dbReference type="EMBL" id="HG316457">
    <property type="protein sequence ID" value="CDF89495.1"/>
    <property type="molecule type" value="Genomic_DNA"/>
</dbReference>